<name>A0ABQ9IC00_9NEOP</name>
<dbReference type="PANTHER" id="PTHR37984:SF5">
    <property type="entry name" value="PROTEIN NYNRIN-LIKE"/>
    <property type="match status" value="1"/>
</dbReference>
<dbReference type="SUPFAM" id="SSF56672">
    <property type="entry name" value="DNA/RNA polymerases"/>
    <property type="match status" value="1"/>
</dbReference>
<evidence type="ECO:0000259" key="2">
    <source>
        <dbReference type="Pfam" id="PF17919"/>
    </source>
</evidence>
<dbReference type="InterPro" id="IPR050951">
    <property type="entry name" value="Retrovirus_Pol_polyprotein"/>
</dbReference>
<organism evidence="3 4">
    <name type="scientific">Dryococelus australis</name>
    <dbReference type="NCBI Taxonomy" id="614101"/>
    <lineage>
        <taxon>Eukaryota</taxon>
        <taxon>Metazoa</taxon>
        <taxon>Ecdysozoa</taxon>
        <taxon>Arthropoda</taxon>
        <taxon>Hexapoda</taxon>
        <taxon>Insecta</taxon>
        <taxon>Pterygota</taxon>
        <taxon>Neoptera</taxon>
        <taxon>Polyneoptera</taxon>
        <taxon>Phasmatodea</taxon>
        <taxon>Verophasmatodea</taxon>
        <taxon>Anareolatae</taxon>
        <taxon>Phasmatidae</taxon>
        <taxon>Eurycanthinae</taxon>
        <taxon>Dryococelus</taxon>
    </lineage>
</organism>
<reference evidence="3 4" key="1">
    <citation type="submission" date="2023-02" db="EMBL/GenBank/DDBJ databases">
        <title>LHISI_Scaffold_Assembly.</title>
        <authorList>
            <person name="Stuart O.P."/>
            <person name="Cleave R."/>
            <person name="Magrath M.J.L."/>
            <person name="Mikheyev A.S."/>
        </authorList>
    </citation>
    <scope>NUCLEOTIDE SEQUENCE [LARGE SCALE GENOMIC DNA]</scope>
    <source>
        <strain evidence="3">Daus_M_001</strain>
        <tissue evidence="3">Leg muscle</tissue>
    </source>
</reference>
<protein>
    <recommendedName>
        <fullName evidence="2">Reverse transcriptase/retrotransposon-derived protein RNase H-like domain-containing protein</fullName>
    </recommendedName>
</protein>
<comment type="caution">
    <text evidence="3">The sequence shown here is derived from an EMBL/GenBank/DDBJ whole genome shotgun (WGS) entry which is preliminary data.</text>
</comment>
<dbReference type="InterPro" id="IPR043502">
    <property type="entry name" value="DNA/RNA_pol_sf"/>
</dbReference>
<dbReference type="Proteomes" id="UP001159363">
    <property type="component" value="Chromosome 2"/>
</dbReference>
<evidence type="ECO:0000313" key="4">
    <source>
        <dbReference type="Proteomes" id="UP001159363"/>
    </source>
</evidence>
<feature type="domain" description="Reverse transcriptase/retrotransposon-derived protein RNase H-like" evidence="2">
    <location>
        <begin position="101"/>
        <end position="151"/>
    </location>
</feature>
<evidence type="ECO:0000313" key="3">
    <source>
        <dbReference type="EMBL" id="KAJ8893962.1"/>
    </source>
</evidence>
<evidence type="ECO:0000256" key="1">
    <source>
        <dbReference type="ARBA" id="ARBA00023268"/>
    </source>
</evidence>
<dbReference type="EMBL" id="JARBHB010000002">
    <property type="protein sequence ID" value="KAJ8893962.1"/>
    <property type="molecule type" value="Genomic_DNA"/>
</dbReference>
<accession>A0ABQ9IC00</accession>
<gene>
    <name evidence="3" type="ORF">PR048_006563</name>
</gene>
<sequence length="212" mass="24039">MPYGLASAPEVFQEEVDNNFGNIPNCIVCIDVLISFGETEEEHVTAVHKALREIKLPKNVKELQLQCILGMLNYVRPFLNNMSDVEKPLQELRKADTLWQWLPHHEVALKRLKETICQAPCLHNFDPALPITVQCDASQTGLGVCLLQERQPVVLTDHKPLVPLMTKPIGKIGSTRLKRLRSELLPYDLSVMYLLGKEISGIWYLGRTQMSI</sequence>
<keyword evidence="1" id="KW-0511">Multifunctional enzyme</keyword>
<dbReference type="InterPro" id="IPR043128">
    <property type="entry name" value="Rev_trsase/Diguanyl_cyclase"/>
</dbReference>
<dbReference type="PANTHER" id="PTHR37984">
    <property type="entry name" value="PROTEIN CBG26694"/>
    <property type="match status" value="1"/>
</dbReference>
<proteinExistence type="predicted"/>
<keyword evidence="4" id="KW-1185">Reference proteome</keyword>
<dbReference type="Pfam" id="PF17919">
    <property type="entry name" value="RT_RNaseH_2"/>
    <property type="match status" value="1"/>
</dbReference>
<dbReference type="InterPro" id="IPR041577">
    <property type="entry name" value="RT_RNaseH_2"/>
</dbReference>
<dbReference type="Gene3D" id="3.30.70.270">
    <property type="match status" value="1"/>
</dbReference>